<dbReference type="GO" id="GO:0008270">
    <property type="term" value="F:zinc ion binding"/>
    <property type="evidence" value="ECO:0007669"/>
    <property type="project" value="UniProtKB-KW"/>
</dbReference>
<dbReference type="InterPro" id="IPR036116">
    <property type="entry name" value="FN3_sf"/>
</dbReference>
<dbReference type="Gene3D" id="4.10.830.40">
    <property type="match status" value="1"/>
</dbReference>
<feature type="domain" description="Fibronectin type-III" evidence="7">
    <location>
        <begin position="462"/>
        <end position="555"/>
    </location>
</feature>
<evidence type="ECO:0000256" key="5">
    <source>
        <dbReference type="SAM" id="MobiDB-lite"/>
    </source>
</evidence>
<keyword evidence="8" id="KW-1185">Reference proteome</keyword>
<dbReference type="SMART" id="SM00060">
    <property type="entry name" value="FN3"/>
    <property type="match status" value="3"/>
</dbReference>
<feature type="compositionally biased region" description="Polar residues" evidence="5">
    <location>
        <begin position="94"/>
        <end position="106"/>
    </location>
</feature>
<evidence type="ECO:0000313" key="8">
    <source>
        <dbReference type="Proteomes" id="UP001652741"/>
    </source>
</evidence>
<feature type="region of interest" description="Disordered" evidence="5">
    <location>
        <begin position="1"/>
        <end position="78"/>
    </location>
</feature>
<name>A0A1S3SM22_SALSA</name>
<evidence type="ECO:0000256" key="1">
    <source>
        <dbReference type="ARBA" id="ARBA00022737"/>
    </source>
</evidence>
<gene>
    <name evidence="9" type="primary">LOC106610532</name>
</gene>
<proteinExistence type="predicted"/>
<keyword evidence="1" id="KW-0677">Repeat</keyword>
<evidence type="ECO:0000256" key="3">
    <source>
        <dbReference type="ARBA" id="ARBA00022833"/>
    </source>
</evidence>
<feature type="compositionally biased region" description="Polar residues" evidence="5">
    <location>
        <begin position="132"/>
        <end position="149"/>
    </location>
</feature>
<dbReference type="InterPro" id="IPR013783">
    <property type="entry name" value="Ig-like_fold"/>
</dbReference>
<feature type="domain" description="B box-type" evidence="6">
    <location>
        <begin position="214"/>
        <end position="254"/>
    </location>
</feature>
<dbReference type="CDD" id="cd00063">
    <property type="entry name" value="FN3"/>
    <property type="match status" value="3"/>
</dbReference>
<protein>
    <submittedName>
        <fullName evidence="9">Protogenin B isoform X1</fullName>
    </submittedName>
</protein>
<accession>A0A1S3SM22</accession>
<dbReference type="CDD" id="cd19802">
    <property type="entry name" value="Bbox1_TRIM8-like"/>
    <property type="match status" value="1"/>
</dbReference>
<dbReference type="InterPro" id="IPR050991">
    <property type="entry name" value="ECM_Regulatory_Proteins"/>
</dbReference>
<dbReference type="SUPFAM" id="SSF49265">
    <property type="entry name" value="Fibronectin type III"/>
    <property type="match status" value="2"/>
</dbReference>
<evidence type="ECO:0000256" key="4">
    <source>
        <dbReference type="PROSITE-ProRule" id="PRU00024"/>
    </source>
</evidence>
<dbReference type="InterPro" id="IPR000315">
    <property type="entry name" value="Znf_B-box"/>
</dbReference>
<keyword evidence="2 4" id="KW-0863">Zinc-finger</keyword>
<dbReference type="GeneID" id="106610532"/>
<feature type="compositionally biased region" description="Low complexity" evidence="5">
    <location>
        <begin position="18"/>
        <end position="33"/>
    </location>
</feature>
<dbReference type="KEGG" id="sasa:106610532"/>
<organism evidence="8 9">
    <name type="scientific">Salmo salar</name>
    <name type="common">Atlantic salmon</name>
    <dbReference type="NCBI Taxonomy" id="8030"/>
    <lineage>
        <taxon>Eukaryota</taxon>
        <taxon>Metazoa</taxon>
        <taxon>Chordata</taxon>
        <taxon>Craniata</taxon>
        <taxon>Vertebrata</taxon>
        <taxon>Euteleostomi</taxon>
        <taxon>Actinopterygii</taxon>
        <taxon>Neopterygii</taxon>
        <taxon>Teleostei</taxon>
        <taxon>Protacanthopterygii</taxon>
        <taxon>Salmoniformes</taxon>
        <taxon>Salmonidae</taxon>
        <taxon>Salmoninae</taxon>
        <taxon>Salmo</taxon>
    </lineage>
</organism>
<dbReference type="Gene3D" id="3.30.160.60">
    <property type="entry name" value="Classic Zinc Finger"/>
    <property type="match status" value="1"/>
</dbReference>
<dbReference type="PROSITE" id="PS50119">
    <property type="entry name" value="ZF_BBOX"/>
    <property type="match status" value="1"/>
</dbReference>
<reference evidence="9" key="1">
    <citation type="submission" date="2025-08" db="UniProtKB">
        <authorList>
            <consortium name="RefSeq"/>
        </authorList>
    </citation>
    <scope>IDENTIFICATION</scope>
</reference>
<feature type="domain" description="Fibronectin type-III" evidence="7">
    <location>
        <begin position="283"/>
        <end position="373"/>
    </location>
</feature>
<evidence type="ECO:0000313" key="9">
    <source>
        <dbReference type="RefSeq" id="XP_014065393.2"/>
    </source>
</evidence>
<evidence type="ECO:0000259" key="6">
    <source>
        <dbReference type="PROSITE" id="PS50119"/>
    </source>
</evidence>
<dbReference type="Gene3D" id="2.60.40.10">
    <property type="entry name" value="Immunoglobulins"/>
    <property type="match status" value="3"/>
</dbReference>
<keyword evidence="2 4" id="KW-0479">Metal-binding</keyword>
<dbReference type="RefSeq" id="XP_014065393.2">
    <property type="nucleotide sequence ID" value="XM_014209918.2"/>
</dbReference>
<dbReference type="PANTHER" id="PTHR46708">
    <property type="entry name" value="TENASCIN"/>
    <property type="match status" value="1"/>
</dbReference>
<dbReference type="Pfam" id="PF00643">
    <property type="entry name" value="zf-B_box"/>
    <property type="match status" value="1"/>
</dbReference>
<evidence type="ECO:0000259" key="7">
    <source>
        <dbReference type="PROSITE" id="PS50853"/>
    </source>
</evidence>
<feature type="region of interest" description="Disordered" evidence="5">
    <location>
        <begin position="91"/>
        <end position="158"/>
    </location>
</feature>
<evidence type="ECO:0000256" key="2">
    <source>
        <dbReference type="ARBA" id="ARBA00022771"/>
    </source>
</evidence>
<dbReference type="PROSITE" id="PS50853">
    <property type="entry name" value="FN3"/>
    <property type="match status" value="2"/>
</dbReference>
<dbReference type="PANTHER" id="PTHR46708:SF2">
    <property type="entry name" value="FIBRONECTIN TYPE-III DOMAIN-CONTAINING PROTEIN"/>
    <property type="match status" value="1"/>
</dbReference>
<keyword evidence="3" id="KW-0862">Zinc</keyword>
<feature type="compositionally biased region" description="Basic and acidic residues" evidence="5">
    <location>
        <begin position="116"/>
        <end position="125"/>
    </location>
</feature>
<dbReference type="CDD" id="cd19769">
    <property type="entry name" value="Bbox2_TRIM16-like"/>
    <property type="match status" value="1"/>
</dbReference>
<sequence length="614" mass="68467">MDPDMRNNLKHLQLRTASHMSMSDQSDQSVTSSRDPSGDGDQIMDERVHLQRPVSPAPSYISMKSDKSMANPPEFKEGDLTQKEEVLLERAESPTLSNASANSHQSMDMDEEDKEENSAPKEKNNLKHLQLRTASHSDQSYQSVNSSIDPSDDGDQTKDVSIIRPEEVVCDVCEVKAVKSCLTCNQYYCETHVRKHYTVPKLQRHTLVEVTGDLEERLCQEHHRALEVFCRTDQKLICSLCVVTEHKGHDVVYDEIKQSGRQTFDREQCQRLKLASVDEVLPPPGEIQFLSVTSDCVSLSWGSPEGLTGAQKFRVTWGCDGEQGSLRVEDGYNVEIDGLQPGKKYQFSVATEGEDGTRSRQVSASVFTVVPEPRNLQINQSGVTSFTFSWSKAEELEKVPQRFLISYCSPGTETRSANTEDSYRTLSGLLPGSQYTISVSTVLNNGKQSKPLSTTICTIIPAPVGMTVDSVDTTSAAVSWSQPPGLNQTQHHYQISYQCPGTEPHITSTSSPSITLSDLQCGTQYSVTVYTVLDNGIQSQPVSTTFNTKLTTKPFMPKLGLKQHFEDELLLNIIDGLMSVKNNPASPHSLPWCLLKELMRILFLFFLLRLRLTR</sequence>
<dbReference type="SMART" id="SM00336">
    <property type="entry name" value="BBOX"/>
    <property type="match status" value="2"/>
</dbReference>
<dbReference type="Pfam" id="PF00041">
    <property type="entry name" value="fn3"/>
    <property type="match status" value="3"/>
</dbReference>
<dbReference type="InterPro" id="IPR003961">
    <property type="entry name" value="FN3_dom"/>
</dbReference>
<dbReference type="AlphaFoldDB" id="A0A1S3SM22"/>
<dbReference type="Proteomes" id="UP001652741">
    <property type="component" value="Chromosome ssa04"/>
</dbReference>
<dbReference type="SUPFAM" id="SSF57845">
    <property type="entry name" value="B-box zinc-binding domain"/>
    <property type="match status" value="1"/>
</dbReference>